<accession>A0A0J1IJ14</accession>
<proteinExistence type="predicted"/>
<keyword evidence="3" id="KW-1185">Reference proteome</keyword>
<evidence type="ECO:0000313" key="2">
    <source>
        <dbReference type="EMBL" id="KLV25929.1"/>
    </source>
</evidence>
<feature type="transmembrane region" description="Helical" evidence="1">
    <location>
        <begin position="36"/>
        <end position="54"/>
    </location>
</feature>
<keyword evidence="1" id="KW-0812">Transmembrane</keyword>
<feature type="transmembrane region" description="Helical" evidence="1">
    <location>
        <begin position="66"/>
        <end position="83"/>
    </location>
</feature>
<dbReference type="AlphaFoldDB" id="A0A0J1IJ14"/>
<keyword evidence="1" id="KW-0472">Membrane</keyword>
<name>A0A0J1IJ14_NIACI</name>
<sequence>MENKRSLYIELVWGSIGMLIISLVIANALLSSEHSFSVPTLILGFALINGYIFFLEKRAGLSQKVIWTRSLILVCFIIIYIVNNSS</sequence>
<feature type="transmembrane region" description="Helical" evidence="1">
    <location>
        <begin position="7"/>
        <end position="30"/>
    </location>
</feature>
<protein>
    <submittedName>
        <fullName evidence="2">Uncharacterized protein</fullName>
    </submittedName>
</protein>
<dbReference type="PATRIC" id="fig|1397.4.peg.944"/>
<evidence type="ECO:0000313" key="3">
    <source>
        <dbReference type="Proteomes" id="UP000036045"/>
    </source>
</evidence>
<organism evidence="2 3">
    <name type="scientific">Niallia circulans</name>
    <name type="common">Bacillus circulans</name>
    <dbReference type="NCBI Taxonomy" id="1397"/>
    <lineage>
        <taxon>Bacteria</taxon>
        <taxon>Bacillati</taxon>
        <taxon>Bacillota</taxon>
        <taxon>Bacilli</taxon>
        <taxon>Bacillales</taxon>
        <taxon>Bacillaceae</taxon>
        <taxon>Niallia</taxon>
    </lineage>
</organism>
<dbReference type="RefSeq" id="WP_047942859.1">
    <property type="nucleotide sequence ID" value="NZ_JAMAUJ010000007.1"/>
</dbReference>
<keyword evidence="1" id="KW-1133">Transmembrane helix</keyword>
<dbReference type="Proteomes" id="UP000036045">
    <property type="component" value="Unassembled WGS sequence"/>
</dbReference>
<dbReference type="EMBL" id="LDPH01000012">
    <property type="protein sequence ID" value="KLV25929.1"/>
    <property type="molecule type" value="Genomic_DNA"/>
</dbReference>
<gene>
    <name evidence="2" type="ORF">ABW02_13995</name>
</gene>
<reference evidence="2 3" key="1">
    <citation type="submission" date="2015-05" db="EMBL/GenBank/DDBJ databases">
        <title>Whole genome sequence and identification of bacterial endophytes from Costus igneus.</title>
        <authorList>
            <person name="Lee Y.P."/>
            <person name="Gan H.M."/>
            <person name="Eng W."/>
            <person name="Wheatley M.S."/>
            <person name="Caraballo A."/>
            <person name="Polter S."/>
            <person name="Savka M.A."/>
            <person name="Hudson A.O."/>
        </authorList>
    </citation>
    <scope>NUCLEOTIDE SEQUENCE [LARGE SCALE GENOMIC DNA]</scope>
    <source>
        <strain evidence="2 3">RIT379</strain>
    </source>
</reference>
<evidence type="ECO:0000256" key="1">
    <source>
        <dbReference type="SAM" id="Phobius"/>
    </source>
</evidence>
<dbReference type="OrthoDB" id="2428552at2"/>
<comment type="caution">
    <text evidence="2">The sequence shown here is derived from an EMBL/GenBank/DDBJ whole genome shotgun (WGS) entry which is preliminary data.</text>
</comment>